<keyword evidence="1" id="KW-0328">Glycosyltransferase</keyword>
<keyword evidence="5" id="KW-1185">Reference proteome</keyword>
<sequence>MNPSGHTQFDVALAADPQYLQHAAATLHSLLQQHPRGVRVHLVRSDVAAPRLDDLRGMVEAMGGQFHVVTVPPQQFARLKPHPFFGTHAWMRMLLPELLPEVKRVLYLDSDTIVCRPLDELVKLDLNGHWVAAVVNPLYPHQSLERLASLGIHQVQRYFNSGVLLMDLEVMRAQGLCADLLKFADEHHEGFLYPDQDVLNAVLKGRWLSLPPQFNVQSVMFDLRAAQLPFDRDTVRYARREPSIVHFSGLLKPWMDACGHPLRSLYWSHVRQTPWRAAKVENKFWRNIILRHFPYRLYHWYAQHFPQPQIERKPTQY</sequence>
<reference evidence="4 5" key="1">
    <citation type="submission" date="2013-04" db="EMBL/GenBank/DDBJ databases">
        <title>Oceanococcus atlanticus 22II-S10r2 Genome Sequencing.</title>
        <authorList>
            <person name="Lai Q."/>
            <person name="Li G."/>
            <person name="Shao Z."/>
        </authorList>
    </citation>
    <scope>NUCLEOTIDE SEQUENCE [LARGE SCALE GENOMIC DNA]</scope>
    <source>
        <strain evidence="4 5">22II-S10r2</strain>
    </source>
</reference>
<evidence type="ECO:0000256" key="2">
    <source>
        <dbReference type="ARBA" id="ARBA00022679"/>
    </source>
</evidence>
<keyword evidence="3" id="KW-0479">Metal-binding</keyword>
<dbReference type="OrthoDB" id="9807549at2"/>
<evidence type="ECO:0000313" key="5">
    <source>
        <dbReference type="Proteomes" id="UP000192342"/>
    </source>
</evidence>
<dbReference type="Gene3D" id="3.90.550.10">
    <property type="entry name" value="Spore Coat Polysaccharide Biosynthesis Protein SpsA, Chain A"/>
    <property type="match status" value="1"/>
</dbReference>
<proteinExistence type="predicted"/>
<dbReference type="AlphaFoldDB" id="A0A1Y1SHK1"/>
<dbReference type="PANTHER" id="PTHR13778:SF47">
    <property type="entry name" value="LIPOPOLYSACCHARIDE 1,3-GALACTOSYLTRANSFERASE"/>
    <property type="match status" value="1"/>
</dbReference>
<gene>
    <name evidence="4" type="ORF">ATO7_04680</name>
</gene>
<protein>
    <submittedName>
        <fullName evidence="4">Glycosyl transferase family protein</fullName>
    </submittedName>
</protein>
<dbReference type="GO" id="GO:0046872">
    <property type="term" value="F:metal ion binding"/>
    <property type="evidence" value="ECO:0007669"/>
    <property type="project" value="UniProtKB-KW"/>
</dbReference>
<dbReference type="InterPro" id="IPR029044">
    <property type="entry name" value="Nucleotide-diphossugar_trans"/>
</dbReference>
<dbReference type="STRING" id="1317117.ATO7_04680"/>
<dbReference type="CDD" id="cd04194">
    <property type="entry name" value="GT8_A4GalT_like"/>
    <property type="match status" value="1"/>
</dbReference>
<evidence type="ECO:0000256" key="1">
    <source>
        <dbReference type="ARBA" id="ARBA00022676"/>
    </source>
</evidence>
<name>A0A1Y1SHK1_9GAMM</name>
<dbReference type="GO" id="GO:0016757">
    <property type="term" value="F:glycosyltransferase activity"/>
    <property type="evidence" value="ECO:0007669"/>
    <property type="project" value="UniProtKB-KW"/>
</dbReference>
<dbReference type="Pfam" id="PF01501">
    <property type="entry name" value="Glyco_transf_8"/>
    <property type="match status" value="1"/>
</dbReference>
<keyword evidence="2 4" id="KW-0808">Transferase</keyword>
<evidence type="ECO:0000313" key="4">
    <source>
        <dbReference type="EMBL" id="ORE89145.1"/>
    </source>
</evidence>
<dbReference type="Proteomes" id="UP000192342">
    <property type="component" value="Unassembled WGS sequence"/>
</dbReference>
<organism evidence="4 5">
    <name type="scientific">Oceanococcus atlanticus</name>
    <dbReference type="NCBI Taxonomy" id="1317117"/>
    <lineage>
        <taxon>Bacteria</taxon>
        <taxon>Pseudomonadati</taxon>
        <taxon>Pseudomonadota</taxon>
        <taxon>Gammaproteobacteria</taxon>
        <taxon>Chromatiales</taxon>
        <taxon>Oceanococcaceae</taxon>
        <taxon>Oceanococcus</taxon>
    </lineage>
</organism>
<comment type="caution">
    <text evidence="4">The sequence shown here is derived from an EMBL/GenBank/DDBJ whole genome shotgun (WGS) entry which is preliminary data.</text>
</comment>
<evidence type="ECO:0000256" key="3">
    <source>
        <dbReference type="ARBA" id="ARBA00022723"/>
    </source>
</evidence>
<dbReference type="SUPFAM" id="SSF53448">
    <property type="entry name" value="Nucleotide-diphospho-sugar transferases"/>
    <property type="match status" value="1"/>
</dbReference>
<dbReference type="InterPro" id="IPR050748">
    <property type="entry name" value="Glycosyltrans_8_dom-fam"/>
</dbReference>
<accession>A0A1Y1SHK1</accession>
<dbReference type="InterPro" id="IPR002495">
    <property type="entry name" value="Glyco_trans_8"/>
</dbReference>
<dbReference type="EMBL" id="AQQV01000001">
    <property type="protein sequence ID" value="ORE89145.1"/>
    <property type="molecule type" value="Genomic_DNA"/>
</dbReference>
<dbReference type="PANTHER" id="PTHR13778">
    <property type="entry name" value="GLYCOSYLTRANSFERASE 8 DOMAIN-CONTAINING PROTEIN"/>
    <property type="match status" value="1"/>
</dbReference>